<dbReference type="GO" id="GO:0005886">
    <property type="term" value="C:plasma membrane"/>
    <property type="evidence" value="ECO:0007669"/>
    <property type="project" value="UniProtKB-SubCell"/>
</dbReference>
<feature type="transmembrane region" description="Helical" evidence="8">
    <location>
        <begin position="95"/>
        <end position="114"/>
    </location>
</feature>
<proteinExistence type="predicted"/>
<dbReference type="PANTHER" id="PTHR33908:SF11">
    <property type="entry name" value="MEMBRANE PROTEIN"/>
    <property type="match status" value="1"/>
</dbReference>
<name>A0A1F7Z2R2_9BACT</name>
<evidence type="ECO:0000256" key="4">
    <source>
        <dbReference type="ARBA" id="ARBA00022679"/>
    </source>
</evidence>
<protein>
    <submittedName>
        <fullName evidence="9">Uncharacterized protein</fullName>
    </submittedName>
</protein>
<sequence length="578" mass="66498">MFKKKINLYLLITLLLAGLLRIWKLNKVPVSLFADELDVGYQAYSIIHTGRDYFGNLLPLHFHSYADFRAPFYIYSAIPTVAISGISAWGVRLPAAIFGTLGVLGIYLLVEEILKIEKFKAINGRKLAFVSALVLTFSPWHIQYSRAAFEVTELLFFYLIGFYFFFKFLRSRKYLWASVLSFSITPWIYSTAKLFTSLIFIFLFLAWRKDLIKLSMRQKLNTIIIAGVLWLPLLYANLFGGASFRFNYISIFTNPTTPGEVQNLRLNDARVRERYGGGILQKVASRLIHNKYLFWSERIVDNYFKTASSEFLFVEGDPNLRHSINKIGQFYKIEAIALILGAIFFFVSKTGRKLKLLISFWIFAGIFPSALTRDGGNHATRLILILPPLIFLISFGIIDSIDKLKGKLKYIIVVLYLGFWLLDFGLYQHLYWIHNPWYSERSWHAGYKEAVLAAKKFEDDYGKIIFSNASDDPRIFLASYYPYYPQLWQNGMLEETVPGFGNIEHMGKFYFGQVDGEIGIDKISDFLAMDTLYIAASREIQGNLIRDPGKVPQGLKLVESVSYPSGEPAFYLFERSEK</sequence>
<feature type="transmembrane region" description="Helical" evidence="8">
    <location>
        <begin position="6"/>
        <end position="23"/>
    </location>
</feature>
<evidence type="ECO:0000256" key="3">
    <source>
        <dbReference type="ARBA" id="ARBA00022676"/>
    </source>
</evidence>
<dbReference type="InterPro" id="IPR050297">
    <property type="entry name" value="LipidA_mod_glycosyltrf_83"/>
</dbReference>
<comment type="subcellular location">
    <subcellularLocation>
        <location evidence="1">Cell membrane</location>
        <topology evidence="1">Multi-pass membrane protein</topology>
    </subcellularLocation>
</comment>
<dbReference type="Proteomes" id="UP000177169">
    <property type="component" value="Unassembled WGS sequence"/>
</dbReference>
<dbReference type="AlphaFoldDB" id="A0A1F7Z2R2"/>
<dbReference type="STRING" id="1802505.A3D01_02785"/>
<feature type="transmembrane region" description="Helical" evidence="8">
    <location>
        <begin position="354"/>
        <end position="372"/>
    </location>
</feature>
<keyword evidence="6 8" id="KW-1133">Transmembrane helix</keyword>
<keyword evidence="2" id="KW-1003">Cell membrane</keyword>
<evidence type="ECO:0000256" key="5">
    <source>
        <dbReference type="ARBA" id="ARBA00022692"/>
    </source>
</evidence>
<comment type="caution">
    <text evidence="9">The sequence shown here is derived from an EMBL/GenBank/DDBJ whole genome shotgun (WGS) entry which is preliminary data.</text>
</comment>
<feature type="transmembrane region" description="Helical" evidence="8">
    <location>
        <begin position="329"/>
        <end position="347"/>
    </location>
</feature>
<evidence type="ECO:0000313" key="9">
    <source>
        <dbReference type="EMBL" id="OGM33872.1"/>
    </source>
</evidence>
<evidence type="ECO:0000256" key="1">
    <source>
        <dbReference type="ARBA" id="ARBA00004651"/>
    </source>
</evidence>
<evidence type="ECO:0000313" key="10">
    <source>
        <dbReference type="Proteomes" id="UP000177169"/>
    </source>
</evidence>
<evidence type="ECO:0000256" key="8">
    <source>
        <dbReference type="SAM" id="Phobius"/>
    </source>
</evidence>
<reference evidence="9 10" key="1">
    <citation type="journal article" date="2016" name="Nat. Commun.">
        <title>Thousands of microbial genomes shed light on interconnected biogeochemical processes in an aquifer system.</title>
        <authorList>
            <person name="Anantharaman K."/>
            <person name="Brown C.T."/>
            <person name="Hug L.A."/>
            <person name="Sharon I."/>
            <person name="Castelle C.J."/>
            <person name="Probst A.J."/>
            <person name="Thomas B.C."/>
            <person name="Singh A."/>
            <person name="Wilkins M.J."/>
            <person name="Karaoz U."/>
            <person name="Brodie E.L."/>
            <person name="Williams K.H."/>
            <person name="Hubbard S.S."/>
            <person name="Banfield J.F."/>
        </authorList>
    </citation>
    <scope>NUCLEOTIDE SEQUENCE [LARGE SCALE GENOMIC DNA]</scope>
</reference>
<feature type="transmembrane region" description="Helical" evidence="8">
    <location>
        <begin position="410"/>
        <end position="432"/>
    </location>
</feature>
<feature type="transmembrane region" description="Helical" evidence="8">
    <location>
        <begin position="223"/>
        <end position="244"/>
    </location>
</feature>
<feature type="transmembrane region" description="Helical" evidence="8">
    <location>
        <begin position="378"/>
        <end position="398"/>
    </location>
</feature>
<dbReference type="GO" id="GO:0016763">
    <property type="term" value="F:pentosyltransferase activity"/>
    <property type="evidence" value="ECO:0007669"/>
    <property type="project" value="TreeGrafter"/>
</dbReference>
<feature type="transmembrane region" description="Helical" evidence="8">
    <location>
        <begin position="195"/>
        <end position="211"/>
    </location>
</feature>
<dbReference type="EMBL" id="MGGR01000013">
    <property type="protein sequence ID" value="OGM33872.1"/>
    <property type="molecule type" value="Genomic_DNA"/>
</dbReference>
<keyword evidence="7 8" id="KW-0472">Membrane</keyword>
<keyword evidence="5 8" id="KW-0812">Transmembrane</keyword>
<keyword evidence="3" id="KW-0328">Glycosyltransferase</keyword>
<evidence type="ECO:0000256" key="2">
    <source>
        <dbReference type="ARBA" id="ARBA00022475"/>
    </source>
</evidence>
<accession>A0A1F7Z2R2</accession>
<feature type="transmembrane region" description="Helical" evidence="8">
    <location>
        <begin position="148"/>
        <end position="166"/>
    </location>
</feature>
<keyword evidence="4" id="KW-0808">Transferase</keyword>
<evidence type="ECO:0000256" key="6">
    <source>
        <dbReference type="ARBA" id="ARBA00022989"/>
    </source>
</evidence>
<organism evidence="9 10">
    <name type="scientific">Candidatus Woesebacteria bacterium RIFCSPHIGHO2_02_FULL_39_13</name>
    <dbReference type="NCBI Taxonomy" id="1802505"/>
    <lineage>
        <taxon>Bacteria</taxon>
        <taxon>Candidatus Woeseibacteriota</taxon>
    </lineage>
</organism>
<dbReference type="PANTHER" id="PTHR33908">
    <property type="entry name" value="MANNOSYLTRANSFERASE YKCB-RELATED"/>
    <property type="match status" value="1"/>
</dbReference>
<dbReference type="GO" id="GO:0009103">
    <property type="term" value="P:lipopolysaccharide biosynthetic process"/>
    <property type="evidence" value="ECO:0007669"/>
    <property type="project" value="UniProtKB-ARBA"/>
</dbReference>
<gene>
    <name evidence="9" type="ORF">A3D01_02785</name>
</gene>
<evidence type="ECO:0000256" key="7">
    <source>
        <dbReference type="ARBA" id="ARBA00023136"/>
    </source>
</evidence>